<dbReference type="SUPFAM" id="SSF51011">
    <property type="entry name" value="Glycosyl hydrolase domain"/>
    <property type="match status" value="1"/>
</dbReference>
<feature type="signal peptide" evidence="2">
    <location>
        <begin position="1"/>
        <end position="31"/>
    </location>
</feature>
<gene>
    <name evidence="4" type="ORF">MJA45_20060</name>
</gene>
<dbReference type="InterPro" id="IPR017853">
    <property type="entry name" value="GH"/>
</dbReference>
<sequence length="1104" mass="120766">MAVRFKALSSALLIACMLVQLLAVGGKPANAAAAVNLIGNPGFEATENGIPSEWQAMGDLWNGDIHATTDAAMTGTYGLSIHTDTSNNPWVAIPVPVEAGVTYEISSWYKTTAVIGSVGYKLEYFKNLEKTAANYITGFSPTTAAGLNDGQWHELKYETVAPPESNYLYVYLRLYGKGTVYFDDVTMVKKKGKPQLAVQTDQVYYYPDIREGRVTVGITPEDGLLAGKSADIRLVKKSDGTPLFTQSGLPAAANVSADFDPTRMELEQPYQVIVDLKDNNQQVLESVEKTIYRWERPGMLPENGPLLVDGKPFFPVIAYHAYAQDYASLKEIGVNTVQGANTNSIATMKTLLDTAQAGGMKMLMTLYYNMKVKENFELTRQMVTTFKDHPALLGYMIMDEPTTNGVPQSELLEAYRLIRSIDPEHPTYMVEADRTAYRSTGQATDLLVTDVYPFYKNSTLPISAVGDSVREAMAAVGDTKPVWTVLQTFQMPNTNWNVLPTIDQVRNMAYQSFLAGSKGLGFYSVNDPGWKLQESALWPGMVAFKDEISLMGDLLVNGHQVSQSIEGPVQWGIWQKGTDRYAVAINISKEPQTVTLPLEQGGNRIELLYGSTPARQDSWDNGLTVRLNPEQTFVYQITPFAEMVTDANLELQTDAGILPNGYGPAQINHLLQELNKLSALLKEEPVPVKQTLDRATNGLRELSHLQAWVDGQTDEALNGKKQVLSSSLARVKALVLPIVQSIVRLELESPNSAVTPGDEKRVAVTWQNASEKTISDVQLRIDWPESFGLPPAVKTIGELPSGQGATWEESVIVPETVKPWDYSIQTTMSYTYKGFQLSTSTAASLTVTPLLDVKLSPGRLEVNKAGTYPITVEMTNKSGRSLDVEWGLSVPDGITVDLPSTVTLAPLETKVVQGQVTVPSPLKEGEFSVTIEAKRGEAVLTSLPLTVKVDTNLVYNGGFEKQAAASKQPDGWQMRASAWDQSVSHTGQASVRLTPDSANLFNVVNTDVPKAIPVTPGKKYVGKAWIKNSATAGAVSLGVRQANASGGTLTYTWKDAERNSDWTLYEVSFTALPQAQTAWIYFKLDPAANGAAWIDDIELREVQP</sequence>
<evidence type="ECO:0000313" key="5">
    <source>
        <dbReference type="Proteomes" id="UP001305702"/>
    </source>
</evidence>
<name>A0AA96RGC4_9BACL</name>
<dbReference type="RefSeq" id="WP_315603672.1">
    <property type="nucleotide sequence ID" value="NZ_CP130318.1"/>
</dbReference>
<dbReference type="AlphaFoldDB" id="A0AA96RGC4"/>
<feature type="domain" description="CBM-cenC" evidence="3">
    <location>
        <begin position="952"/>
        <end position="1087"/>
    </location>
</feature>
<keyword evidence="2" id="KW-0732">Signal</keyword>
<dbReference type="Gene3D" id="2.60.120.260">
    <property type="entry name" value="Galactose-binding domain-like"/>
    <property type="match status" value="2"/>
</dbReference>
<organism evidence="4 5">
    <name type="scientific">Paenibacillus aurantius</name>
    <dbReference type="NCBI Taxonomy" id="2918900"/>
    <lineage>
        <taxon>Bacteria</taxon>
        <taxon>Bacillati</taxon>
        <taxon>Bacillota</taxon>
        <taxon>Bacilli</taxon>
        <taxon>Bacillales</taxon>
        <taxon>Paenibacillaceae</taxon>
        <taxon>Paenibacillus</taxon>
    </lineage>
</organism>
<keyword evidence="5" id="KW-1185">Reference proteome</keyword>
<dbReference type="InterPro" id="IPR003305">
    <property type="entry name" value="CenC_carb-bd"/>
</dbReference>
<proteinExistence type="predicted"/>
<dbReference type="Proteomes" id="UP001305702">
    <property type="component" value="Chromosome"/>
</dbReference>
<dbReference type="SUPFAM" id="SSF51445">
    <property type="entry name" value="(Trans)glycosidases"/>
    <property type="match status" value="1"/>
</dbReference>
<dbReference type="InterPro" id="IPR008979">
    <property type="entry name" value="Galactose-bd-like_sf"/>
</dbReference>
<keyword evidence="1" id="KW-0378">Hydrolase</keyword>
<dbReference type="KEGG" id="paun:MJA45_20060"/>
<reference evidence="4 5" key="1">
    <citation type="submission" date="2022-02" db="EMBL/GenBank/DDBJ databases">
        <title>Paenibacillus sp. MBLB1776 Whole Genome Shotgun Sequencing.</title>
        <authorList>
            <person name="Hwang C.Y."/>
            <person name="Cho E.-S."/>
            <person name="Seo M.-J."/>
        </authorList>
    </citation>
    <scope>NUCLEOTIDE SEQUENCE [LARGE SCALE GENOMIC DNA]</scope>
    <source>
        <strain evidence="4 5">MBLB1776</strain>
    </source>
</reference>
<dbReference type="GO" id="GO:0016798">
    <property type="term" value="F:hydrolase activity, acting on glycosyl bonds"/>
    <property type="evidence" value="ECO:0007669"/>
    <property type="project" value="InterPro"/>
</dbReference>
<protein>
    <submittedName>
        <fullName evidence="4">Carbohydrate binding domain-containing protein</fullName>
    </submittedName>
</protein>
<evidence type="ECO:0000256" key="1">
    <source>
        <dbReference type="ARBA" id="ARBA00022801"/>
    </source>
</evidence>
<evidence type="ECO:0000259" key="3">
    <source>
        <dbReference type="Pfam" id="PF02018"/>
    </source>
</evidence>
<dbReference type="Gene3D" id="3.20.20.80">
    <property type="entry name" value="Glycosidases"/>
    <property type="match status" value="1"/>
</dbReference>
<dbReference type="SUPFAM" id="SSF49785">
    <property type="entry name" value="Galactose-binding domain-like"/>
    <property type="match status" value="2"/>
</dbReference>
<feature type="chain" id="PRO_5041739422" evidence="2">
    <location>
        <begin position="32"/>
        <end position="1104"/>
    </location>
</feature>
<dbReference type="Pfam" id="PF02018">
    <property type="entry name" value="CBM_4_9"/>
    <property type="match status" value="1"/>
</dbReference>
<evidence type="ECO:0000313" key="4">
    <source>
        <dbReference type="EMBL" id="WNQ09899.1"/>
    </source>
</evidence>
<dbReference type="EMBL" id="CP130318">
    <property type="protein sequence ID" value="WNQ09899.1"/>
    <property type="molecule type" value="Genomic_DNA"/>
</dbReference>
<accession>A0AA96RGC4</accession>
<evidence type="ECO:0000256" key="2">
    <source>
        <dbReference type="SAM" id="SignalP"/>
    </source>
</evidence>